<dbReference type="SUPFAM" id="SSF52833">
    <property type="entry name" value="Thioredoxin-like"/>
    <property type="match status" value="1"/>
</dbReference>
<sequence>MICIKQEGIVMKTEQQYFEEAVSLQEYMEQMETHKDNSFLIYNEFEVPQDDEFIEILKEKQPHILVITEDWCGDAMLNNPILRRVAEAAMLDVRAVLRDENLDLIDRYLTNGGRSIPVYLLLDSDGEVLSKWGPRAPILQEYVMKGRAQLPNKDAADFEEKQKAFYSQLMSEYTAKPTNWLAVYDDIRSTWLPVLQQTN</sequence>
<dbReference type="InterPro" id="IPR036249">
    <property type="entry name" value="Thioredoxin-like_sf"/>
</dbReference>
<gene>
    <name evidence="1" type="ORF">HMPREF9372_1967</name>
</gene>
<dbReference type="eggNOG" id="COG0526">
    <property type="taxonomic scope" value="Bacteria"/>
</dbReference>
<dbReference type="Gene3D" id="3.40.30.10">
    <property type="entry name" value="Glutaredoxin"/>
    <property type="match status" value="1"/>
</dbReference>
<comment type="caution">
    <text evidence="1">The sequence shown here is derived from an EMBL/GenBank/DDBJ whole genome shotgun (WGS) entry which is preliminary data.</text>
</comment>
<proteinExistence type="predicted"/>
<dbReference type="Pfam" id="PF14595">
    <property type="entry name" value="Thioredoxin_9"/>
    <property type="match status" value="1"/>
</dbReference>
<dbReference type="Proteomes" id="UP000005316">
    <property type="component" value="Unassembled WGS sequence"/>
</dbReference>
<name>F9DT36_9BACL</name>
<dbReference type="STRING" id="759851.SAMN04244570_3481"/>
<dbReference type="AlphaFoldDB" id="F9DT36"/>
<dbReference type="HOGENOM" id="CLU_114536_1_0_9"/>
<evidence type="ECO:0000313" key="2">
    <source>
        <dbReference type="Proteomes" id="UP000005316"/>
    </source>
</evidence>
<accession>F9DT36</accession>
<protein>
    <submittedName>
        <fullName evidence="1">Thioredoxin</fullName>
    </submittedName>
</protein>
<dbReference type="EMBL" id="AFPZ01000063">
    <property type="protein sequence ID" value="EGQ26018.1"/>
    <property type="molecule type" value="Genomic_DNA"/>
</dbReference>
<organism evidence="1 2">
    <name type="scientific">Sporosarcina newyorkensis 2681</name>
    <dbReference type="NCBI Taxonomy" id="1027292"/>
    <lineage>
        <taxon>Bacteria</taxon>
        <taxon>Bacillati</taxon>
        <taxon>Bacillota</taxon>
        <taxon>Bacilli</taxon>
        <taxon>Bacillales</taxon>
        <taxon>Caryophanaceae</taxon>
        <taxon>Sporosarcina</taxon>
    </lineage>
</organism>
<evidence type="ECO:0000313" key="1">
    <source>
        <dbReference type="EMBL" id="EGQ26018.1"/>
    </source>
</evidence>
<reference evidence="1 2" key="1">
    <citation type="submission" date="2011-04" db="EMBL/GenBank/DDBJ databases">
        <authorList>
            <person name="Muzny D."/>
            <person name="Qin X."/>
            <person name="Deng J."/>
            <person name="Jiang H."/>
            <person name="Liu Y."/>
            <person name="Qu J."/>
            <person name="Song X.-Z."/>
            <person name="Zhang L."/>
            <person name="Thornton R."/>
            <person name="Coyle M."/>
            <person name="Francisco L."/>
            <person name="Jackson L."/>
            <person name="Javaid M."/>
            <person name="Korchina V."/>
            <person name="Kovar C."/>
            <person name="Mata R."/>
            <person name="Mathew T."/>
            <person name="Ngo R."/>
            <person name="Nguyen L."/>
            <person name="Nguyen N."/>
            <person name="Okwuonu G."/>
            <person name="Ongeri F."/>
            <person name="Pham C."/>
            <person name="Simmons D."/>
            <person name="Wilczek-Boney K."/>
            <person name="Hale W."/>
            <person name="Jakkamsetti A."/>
            <person name="Pham P."/>
            <person name="Ruth R."/>
            <person name="San Lucas F."/>
            <person name="Warren J."/>
            <person name="Zhang J."/>
            <person name="Zhao Z."/>
            <person name="Zhou C."/>
            <person name="Zhu D."/>
            <person name="Lee S."/>
            <person name="Bess C."/>
            <person name="Blankenburg K."/>
            <person name="Forbes L."/>
            <person name="Fu Q."/>
            <person name="Gubbala S."/>
            <person name="Hirani K."/>
            <person name="Jayaseelan J.C."/>
            <person name="Lara F."/>
            <person name="Munidasa M."/>
            <person name="Palculict T."/>
            <person name="Patil S."/>
            <person name="Pu L.-L."/>
            <person name="Saada N."/>
            <person name="Tang L."/>
            <person name="Weissenberger G."/>
            <person name="Zhu Y."/>
            <person name="Hemphill L."/>
            <person name="Shang Y."/>
            <person name="Youmans B."/>
            <person name="Ayvaz T."/>
            <person name="Ross M."/>
            <person name="Santibanez J."/>
            <person name="Aqrawi P."/>
            <person name="Gross S."/>
            <person name="Joshi V."/>
            <person name="Fowler G."/>
            <person name="Nazareth L."/>
            <person name="Reid J."/>
            <person name="Worley K."/>
            <person name="Petrosino J."/>
            <person name="Highlander S."/>
            <person name="Gibbs R."/>
        </authorList>
    </citation>
    <scope>NUCLEOTIDE SEQUENCE [LARGE SCALE GENOMIC DNA]</scope>
    <source>
        <strain evidence="1 2">2681</strain>
    </source>
</reference>